<feature type="transmembrane region" description="Helical" evidence="8">
    <location>
        <begin position="342"/>
        <end position="364"/>
    </location>
</feature>
<dbReference type="Gene3D" id="3.40.1710.10">
    <property type="entry name" value="abc type-2 transporter like domain"/>
    <property type="match status" value="1"/>
</dbReference>
<evidence type="ECO:0000256" key="2">
    <source>
        <dbReference type="ARBA" id="ARBA00007783"/>
    </source>
</evidence>
<feature type="transmembrane region" description="Helical" evidence="8">
    <location>
        <begin position="225"/>
        <end position="249"/>
    </location>
</feature>
<dbReference type="OrthoDB" id="9808686at2"/>
<dbReference type="GO" id="GO:0140359">
    <property type="term" value="F:ABC-type transporter activity"/>
    <property type="evidence" value="ECO:0007669"/>
    <property type="project" value="InterPro"/>
</dbReference>
<evidence type="ECO:0000256" key="8">
    <source>
        <dbReference type="SAM" id="Phobius"/>
    </source>
</evidence>
<comment type="subcellular location">
    <subcellularLocation>
        <location evidence="1">Cell membrane</location>
        <topology evidence="1">Multi-pass membrane protein</topology>
    </subcellularLocation>
</comment>
<sequence>MMLFLIQKEFKQIFRNRFLPRLIIAFPIMAILVMPWATNMEIKNVNVAIMDFDKSSTTKEIIAKLESSSYFRLTLYTNNVNKAYNCIYENDCDVIVEFPLGFESNFLKEKNASLGIYANSINSTKGSLGAGYLSNTIMSYAKSKQANIFQNATNTGVMEVLSLYRFNPNLDYKIYMIPALMVMILTMICGFLPAFNIVSEKERGNIEQINVTPIKKFDFILAKLVPYWCIGFIVLTLCFLLAYLVYGLVAVGSYALIYLFALCYILVVAGMGLIISNYSNTMQQAMFVIFFFVLILVLMSGLFTSIKSMPSWAYYLTYINPLRYFIESLRLIFLKGSTLFDIWHNLLALIIFALILNLWAIVGYKKRGY</sequence>
<name>A0A3D8IL93_9HELI</name>
<keyword evidence="6 8" id="KW-1133">Transmembrane helix</keyword>
<feature type="transmembrane region" description="Helical" evidence="8">
    <location>
        <begin position="287"/>
        <end position="306"/>
    </location>
</feature>
<feature type="domain" description="ABC transmembrane type-2" evidence="9">
    <location>
        <begin position="138"/>
        <end position="367"/>
    </location>
</feature>
<evidence type="ECO:0000256" key="4">
    <source>
        <dbReference type="ARBA" id="ARBA00022475"/>
    </source>
</evidence>
<comment type="similarity">
    <text evidence="2">Belongs to the ABC-2 integral membrane protein family.</text>
</comment>
<feature type="transmembrane region" description="Helical" evidence="8">
    <location>
        <begin position="255"/>
        <end position="275"/>
    </location>
</feature>
<comment type="caution">
    <text evidence="10">The sequence shown here is derived from an EMBL/GenBank/DDBJ whole genome shotgun (WGS) entry which is preliminary data.</text>
</comment>
<keyword evidence="5 8" id="KW-0812">Transmembrane</keyword>
<keyword evidence="4" id="KW-1003">Cell membrane</keyword>
<dbReference type="PANTHER" id="PTHR30294">
    <property type="entry name" value="MEMBRANE COMPONENT OF ABC TRANSPORTER YHHJ-RELATED"/>
    <property type="match status" value="1"/>
</dbReference>
<dbReference type="Proteomes" id="UP000256379">
    <property type="component" value="Unassembled WGS sequence"/>
</dbReference>
<dbReference type="Pfam" id="PF12698">
    <property type="entry name" value="ABC2_membrane_3"/>
    <property type="match status" value="1"/>
</dbReference>
<dbReference type="PROSITE" id="PS51012">
    <property type="entry name" value="ABC_TM2"/>
    <property type="match status" value="1"/>
</dbReference>
<evidence type="ECO:0000256" key="5">
    <source>
        <dbReference type="ARBA" id="ARBA00022692"/>
    </source>
</evidence>
<dbReference type="GO" id="GO:0005886">
    <property type="term" value="C:plasma membrane"/>
    <property type="evidence" value="ECO:0007669"/>
    <property type="project" value="UniProtKB-SubCell"/>
</dbReference>
<evidence type="ECO:0000313" key="11">
    <source>
        <dbReference type="Proteomes" id="UP000256379"/>
    </source>
</evidence>
<accession>A0A3D8IL93</accession>
<dbReference type="EMBL" id="NXLQ01000008">
    <property type="protein sequence ID" value="RDU65969.1"/>
    <property type="molecule type" value="Genomic_DNA"/>
</dbReference>
<keyword evidence="3" id="KW-0813">Transport</keyword>
<dbReference type="InterPro" id="IPR051449">
    <property type="entry name" value="ABC-2_transporter_component"/>
</dbReference>
<evidence type="ECO:0000313" key="10">
    <source>
        <dbReference type="EMBL" id="RDU65969.1"/>
    </source>
</evidence>
<evidence type="ECO:0000256" key="6">
    <source>
        <dbReference type="ARBA" id="ARBA00022989"/>
    </source>
</evidence>
<keyword evidence="7 8" id="KW-0472">Membrane</keyword>
<evidence type="ECO:0000259" key="9">
    <source>
        <dbReference type="PROSITE" id="PS51012"/>
    </source>
</evidence>
<reference evidence="10 11" key="1">
    <citation type="submission" date="2018-04" db="EMBL/GenBank/DDBJ databases">
        <title>Novel Campyloabacter and Helicobacter Species and Strains.</title>
        <authorList>
            <person name="Mannion A.J."/>
            <person name="Shen Z."/>
            <person name="Fox J.G."/>
        </authorList>
    </citation>
    <scope>NUCLEOTIDE SEQUENCE [LARGE SCALE GENOMIC DNA]</scope>
    <source>
        <strain evidence="10 11">MIT 17-337</strain>
    </source>
</reference>
<feature type="transmembrane region" description="Helical" evidence="8">
    <location>
        <begin position="174"/>
        <end position="198"/>
    </location>
</feature>
<evidence type="ECO:0000256" key="7">
    <source>
        <dbReference type="ARBA" id="ARBA00023136"/>
    </source>
</evidence>
<protein>
    <submittedName>
        <fullName evidence="10">ABC transporter permease</fullName>
    </submittedName>
</protein>
<gene>
    <name evidence="10" type="ORF">CQA53_04935</name>
</gene>
<dbReference type="InterPro" id="IPR013525">
    <property type="entry name" value="ABC2_TM"/>
</dbReference>
<dbReference type="InterPro" id="IPR047817">
    <property type="entry name" value="ABC2_TM_bact-type"/>
</dbReference>
<evidence type="ECO:0000256" key="1">
    <source>
        <dbReference type="ARBA" id="ARBA00004651"/>
    </source>
</evidence>
<dbReference type="AlphaFoldDB" id="A0A3D8IL93"/>
<keyword evidence="11" id="KW-1185">Reference proteome</keyword>
<feature type="transmembrane region" description="Helical" evidence="8">
    <location>
        <begin position="18"/>
        <end position="37"/>
    </location>
</feature>
<evidence type="ECO:0000256" key="3">
    <source>
        <dbReference type="ARBA" id="ARBA00022448"/>
    </source>
</evidence>
<proteinExistence type="inferred from homology"/>
<organism evidence="10 11">
    <name type="scientific">Helicobacter didelphidarum</name>
    <dbReference type="NCBI Taxonomy" id="2040648"/>
    <lineage>
        <taxon>Bacteria</taxon>
        <taxon>Pseudomonadati</taxon>
        <taxon>Campylobacterota</taxon>
        <taxon>Epsilonproteobacteria</taxon>
        <taxon>Campylobacterales</taxon>
        <taxon>Helicobacteraceae</taxon>
        <taxon>Helicobacter</taxon>
    </lineage>
</organism>
<dbReference type="PANTHER" id="PTHR30294:SF29">
    <property type="entry name" value="MULTIDRUG ABC TRANSPORTER PERMEASE YBHS-RELATED"/>
    <property type="match status" value="1"/>
</dbReference>